<dbReference type="PANTHER" id="PTHR33075:SF7">
    <property type="entry name" value="OS02G0303350 PROTEIN"/>
    <property type="match status" value="1"/>
</dbReference>
<accession>B8BP83</accession>
<organism evidence="2 3">
    <name type="scientific">Oryza sativa subsp. indica</name>
    <name type="common">Rice</name>
    <dbReference type="NCBI Taxonomy" id="39946"/>
    <lineage>
        <taxon>Eukaryota</taxon>
        <taxon>Viridiplantae</taxon>
        <taxon>Streptophyta</taxon>
        <taxon>Embryophyta</taxon>
        <taxon>Tracheophyta</taxon>
        <taxon>Spermatophyta</taxon>
        <taxon>Magnoliopsida</taxon>
        <taxon>Liliopsida</taxon>
        <taxon>Poales</taxon>
        <taxon>Poaceae</taxon>
        <taxon>BOP clade</taxon>
        <taxon>Oryzoideae</taxon>
        <taxon>Oryzeae</taxon>
        <taxon>Oryzinae</taxon>
        <taxon>Oryza</taxon>
        <taxon>Oryza sativa</taxon>
    </lineage>
</organism>
<dbReference type="STRING" id="39946.B8BP83"/>
<reference evidence="2 3" key="1">
    <citation type="journal article" date="2005" name="PLoS Biol.">
        <title>The genomes of Oryza sativa: a history of duplications.</title>
        <authorList>
            <person name="Yu J."/>
            <person name="Wang J."/>
            <person name="Lin W."/>
            <person name="Li S."/>
            <person name="Li H."/>
            <person name="Zhou J."/>
            <person name="Ni P."/>
            <person name="Dong W."/>
            <person name="Hu S."/>
            <person name="Zeng C."/>
            <person name="Zhang J."/>
            <person name="Zhang Y."/>
            <person name="Li R."/>
            <person name="Xu Z."/>
            <person name="Li S."/>
            <person name="Li X."/>
            <person name="Zheng H."/>
            <person name="Cong L."/>
            <person name="Lin L."/>
            <person name="Yin J."/>
            <person name="Geng J."/>
            <person name="Li G."/>
            <person name="Shi J."/>
            <person name="Liu J."/>
            <person name="Lv H."/>
            <person name="Li J."/>
            <person name="Wang J."/>
            <person name="Deng Y."/>
            <person name="Ran L."/>
            <person name="Shi X."/>
            <person name="Wang X."/>
            <person name="Wu Q."/>
            <person name="Li C."/>
            <person name="Ren X."/>
            <person name="Wang J."/>
            <person name="Wang X."/>
            <person name="Li D."/>
            <person name="Liu D."/>
            <person name="Zhang X."/>
            <person name="Ji Z."/>
            <person name="Zhao W."/>
            <person name="Sun Y."/>
            <person name="Zhang Z."/>
            <person name="Bao J."/>
            <person name="Han Y."/>
            <person name="Dong L."/>
            <person name="Ji J."/>
            <person name="Chen P."/>
            <person name="Wu S."/>
            <person name="Liu J."/>
            <person name="Xiao Y."/>
            <person name="Bu D."/>
            <person name="Tan J."/>
            <person name="Yang L."/>
            <person name="Ye C."/>
            <person name="Zhang J."/>
            <person name="Xu J."/>
            <person name="Zhou Y."/>
            <person name="Yu Y."/>
            <person name="Zhang B."/>
            <person name="Zhuang S."/>
            <person name="Wei H."/>
            <person name="Liu B."/>
            <person name="Lei M."/>
            <person name="Yu H."/>
            <person name="Li Y."/>
            <person name="Xu H."/>
            <person name="Wei S."/>
            <person name="He X."/>
            <person name="Fang L."/>
            <person name="Zhang Z."/>
            <person name="Zhang Y."/>
            <person name="Huang X."/>
            <person name="Su Z."/>
            <person name="Tong W."/>
            <person name="Li J."/>
            <person name="Tong Z."/>
            <person name="Li S."/>
            <person name="Ye J."/>
            <person name="Wang L."/>
            <person name="Fang L."/>
            <person name="Lei T."/>
            <person name="Chen C."/>
            <person name="Chen H."/>
            <person name="Xu Z."/>
            <person name="Li H."/>
            <person name="Huang H."/>
            <person name="Zhang F."/>
            <person name="Xu H."/>
            <person name="Li N."/>
            <person name="Zhao C."/>
            <person name="Li S."/>
            <person name="Dong L."/>
            <person name="Huang Y."/>
            <person name="Li L."/>
            <person name="Xi Y."/>
            <person name="Qi Q."/>
            <person name="Li W."/>
            <person name="Zhang B."/>
            <person name="Hu W."/>
            <person name="Zhang Y."/>
            <person name="Tian X."/>
            <person name="Jiao Y."/>
            <person name="Liang X."/>
            <person name="Jin J."/>
            <person name="Gao L."/>
            <person name="Zheng W."/>
            <person name="Hao B."/>
            <person name="Liu S."/>
            <person name="Wang W."/>
            <person name="Yuan L."/>
            <person name="Cao M."/>
            <person name="McDermott J."/>
            <person name="Samudrala R."/>
            <person name="Wang J."/>
            <person name="Wong G.K."/>
            <person name="Yang H."/>
        </authorList>
    </citation>
    <scope>NUCLEOTIDE SEQUENCE [LARGE SCALE GENOMIC DNA]</scope>
    <source>
        <strain evidence="3">cv. 93-11</strain>
    </source>
</reference>
<proteinExistence type="predicted"/>
<sequence>MANLNPNPLRFLMHGLAVHAGGDFRIPRVDLTVPQRPARRHEDFYVAIVEPIPLEQDWDHHRALIANFVQDELHYEVCNSFWYPSVVGFFQMRSAMNRDALVLSPPEFYDGVHSVIFVNHDQCPNWRAANYHREGWFMFLGFPLDFIDRHHVHLAVTSFVCNPGNQGAREWDEAVQQQQAANEQQEDAWGQDHPMGQIEENPGQLILPQQMATPLPSARMTSVQDPVLDPQVQEFLARLNRIARNEAPRHPYFYPMKGILDKIDFLCKAKCIMQTLIQGKPIPAALRMSNYFSTLLLPRKSIFDSSPSVGQHEPEWVLQPFESISPPRPKRVIEDVLPINGEKDDKIIAVCADDPEYCHYNDIAAAVASTAHSSTASLGDALHAVRPRPADLPDAVPVDGDVLRQQRVLDVDDDTVPLDDADGAARRVAVDGDGQLADAVRGRELVGDVPVVAPRLT</sequence>
<evidence type="ECO:0000259" key="1">
    <source>
        <dbReference type="Pfam" id="PF24530"/>
    </source>
</evidence>
<dbReference type="PANTHER" id="PTHR33075">
    <property type="entry name" value="OS02G0499800 PROTEIN"/>
    <property type="match status" value="1"/>
</dbReference>
<dbReference type="HOGENOM" id="CLU_599068_0_0_1"/>
<dbReference type="EMBL" id="CM000137">
    <property type="protein sequence ID" value="EEC69131.1"/>
    <property type="molecule type" value="Genomic_DNA"/>
</dbReference>
<name>B8BP83_ORYSI</name>
<dbReference type="OMA" id="CHYNDIA"/>
<dbReference type="Proteomes" id="UP000007015">
    <property type="component" value="Chromosome 12"/>
</dbReference>
<feature type="domain" description="DUF7597" evidence="1">
    <location>
        <begin position="6"/>
        <end position="129"/>
    </location>
</feature>
<protein>
    <recommendedName>
        <fullName evidence="1">DUF7597 domain-containing protein</fullName>
    </recommendedName>
</protein>
<evidence type="ECO:0000313" key="2">
    <source>
        <dbReference type="EMBL" id="EEC69131.1"/>
    </source>
</evidence>
<dbReference type="Gramene" id="BGIOSGA036338-TA">
    <property type="protein sequence ID" value="BGIOSGA036338-PA"/>
    <property type="gene ID" value="BGIOSGA036338"/>
</dbReference>
<dbReference type="InterPro" id="IPR056018">
    <property type="entry name" value="DUF7597"/>
</dbReference>
<keyword evidence="3" id="KW-1185">Reference proteome</keyword>
<gene>
    <name evidence="2" type="ORF">OsI_38054</name>
</gene>
<dbReference type="AlphaFoldDB" id="B8BP83"/>
<dbReference type="Pfam" id="PF24530">
    <property type="entry name" value="DUF7597"/>
    <property type="match status" value="1"/>
</dbReference>
<evidence type="ECO:0000313" key="3">
    <source>
        <dbReference type="Proteomes" id="UP000007015"/>
    </source>
</evidence>